<feature type="transmembrane region" description="Helical" evidence="1">
    <location>
        <begin position="100"/>
        <end position="119"/>
    </location>
</feature>
<accession>A0A8S1VW07</accession>
<evidence type="ECO:0000313" key="2">
    <source>
        <dbReference type="EMBL" id="CAD8178496.1"/>
    </source>
</evidence>
<reference evidence="2" key="1">
    <citation type="submission" date="2021-01" db="EMBL/GenBank/DDBJ databases">
        <authorList>
            <consortium name="Genoscope - CEA"/>
            <person name="William W."/>
        </authorList>
    </citation>
    <scope>NUCLEOTIDE SEQUENCE</scope>
</reference>
<evidence type="ECO:0000313" key="3">
    <source>
        <dbReference type="Proteomes" id="UP000689195"/>
    </source>
</evidence>
<dbReference type="AlphaFoldDB" id="A0A8S1VW07"/>
<keyword evidence="1" id="KW-0472">Membrane</keyword>
<dbReference type="Proteomes" id="UP000689195">
    <property type="component" value="Unassembled WGS sequence"/>
</dbReference>
<sequence>MLLSSIYILIALSKRFSDKKWTKQTLNMHSEQVLETKKSKLAQSYLIAQIQIYFEIKEQSIVLKFSQRINTNYCQNYADYYICFLFNFKEIRFGSDELKAQLALSYKSIFIINFLYLYFEDQYHLLIIKTKYYEYQGVSWIGALQFFGFTYILLSAFNIIHIYSD</sequence>
<evidence type="ECO:0000256" key="1">
    <source>
        <dbReference type="SAM" id="Phobius"/>
    </source>
</evidence>
<organism evidence="2 3">
    <name type="scientific">Paramecium pentaurelia</name>
    <dbReference type="NCBI Taxonomy" id="43138"/>
    <lineage>
        <taxon>Eukaryota</taxon>
        <taxon>Sar</taxon>
        <taxon>Alveolata</taxon>
        <taxon>Ciliophora</taxon>
        <taxon>Intramacronucleata</taxon>
        <taxon>Oligohymenophorea</taxon>
        <taxon>Peniculida</taxon>
        <taxon>Parameciidae</taxon>
        <taxon>Paramecium</taxon>
    </lineage>
</organism>
<feature type="transmembrane region" description="Helical" evidence="1">
    <location>
        <begin position="140"/>
        <end position="163"/>
    </location>
</feature>
<gene>
    <name evidence="2" type="ORF">PPENT_87.1.T0690226</name>
</gene>
<keyword evidence="3" id="KW-1185">Reference proteome</keyword>
<dbReference type="EMBL" id="CAJJDO010000069">
    <property type="protein sequence ID" value="CAD8178496.1"/>
    <property type="molecule type" value="Genomic_DNA"/>
</dbReference>
<keyword evidence="1" id="KW-1133">Transmembrane helix</keyword>
<protein>
    <recommendedName>
        <fullName evidence="4">Transmembrane protein</fullName>
    </recommendedName>
</protein>
<name>A0A8S1VW07_9CILI</name>
<comment type="caution">
    <text evidence="2">The sequence shown here is derived from an EMBL/GenBank/DDBJ whole genome shotgun (WGS) entry which is preliminary data.</text>
</comment>
<evidence type="ECO:0008006" key="4">
    <source>
        <dbReference type="Google" id="ProtNLM"/>
    </source>
</evidence>
<keyword evidence="1" id="KW-0812">Transmembrane</keyword>
<proteinExistence type="predicted"/>